<dbReference type="PROSITE" id="PS51296">
    <property type="entry name" value="RIESKE"/>
    <property type="match status" value="1"/>
</dbReference>
<evidence type="ECO:0000313" key="7">
    <source>
        <dbReference type="EMBL" id="MFK4753104.1"/>
    </source>
</evidence>
<evidence type="ECO:0000313" key="8">
    <source>
        <dbReference type="Proteomes" id="UP001620597"/>
    </source>
</evidence>
<accession>A0ABW8NJF1</accession>
<dbReference type="InterPro" id="IPR036922">
    <property type="entry name" value="Rieske_2Fe-2S_sf"/>
</dbReference>
<evidence type="ECO:0000256" key="5">
    <source>
        <dbReference type="ARBA" id="ARBA00023014"/>
    </source>
</evidence>
<evidence type="ECO:0000256" key="3">
    <source>
        <dbReference type="ARBA" id="ARBA00023002"/>
    </source>
</evidence>
<feature type="domain" description="Rieske" evidence="6">
    <location>
        <begin position="23"/>
        <end position="127"/>
    </location>
</feature>
<dbReference type="Pfam" id="PF19112">
    <property type="entry name" value="VanA_C"/>
    <property type="match status" value="1"/>
</dbReference>
<dbReference type="SUPFAM" id="SSF50022">
    <property type="entry name" value="ISP domain"/>
    <property type="match status" value="1"/>
</dbReference>
<keyword evidence="2" id="KW-0479">Metal-binding</keyword>
<keyword evidence="5" id="KW-0411">Iron-sulfur</keyword>
<dbReference type="SUPFAM" id="SSF55961">
    <property type="entry name" value="Bet v1-like"/>
    <property type="match status" value="1"/>
</dbReference>
<dbReference type="PANTHER" id="PTHR21266:SF60">
    <property type="entry name" value="3-KETOSTEROID-9-ALPHA-MONOOXYGENASE, OXYGENASE COMPONENT"/>
    <property type="match status" value="1"/>
</dbReference>
<keyword evidence="3 7" id="KW-0560">Oxidoreductase</keyword>
<name>A0ABW8NJF1_9GAMM</name>
<keyword evidence="8" id="KW-1185">Reference proteome</keyword>
<dbReference type="InterPro" id="IPR044043">
    <property type="entry name" value="VanA_C_cat"/>
</dbReference>
<dbReference type="EMBL" id="JBBKTX010000013">
    <property type="protein sequence ID" value="MFK4753104.1"/>
    <property type="molecule type" value="Genomic_DNA"/>
</dbReference>
<dbReference type="InterPro" id="IPR050584">
    <property type="entry name" value="Cholesterol_7-desaturase"/>
</dbReference>
<evidence type="ECO:0000259" key="6">
    <source>
        <dbReference type="PROSITE" id="PS51296"/>
    </source>
</evidence>
<evidence type="ECO:0000256" key="1">
    <source>
        <dbReference type="ARBA" id="ARBA00022714"/>
    </source>
</evidence>
<reference evidence="7 8" key="1">
    <citation type="submission" date="2024-03" db="EMBL/GenBank/DDBJ databases">
        <title>High-quality draft genome sequence of Oceanobacter sp. wDCs-4.</title>
        <authorList>
            <person name="Dong C."/>
        </authorList>
    </citation>
    <scope>NUCLEOTIDE SEQUENCE [LARGE SCALE GENOMIC DNA]</scope>
    <source>
        <strain evidence="8">wDCs-4</strain>
    </source>
</reference>
<keyword evidence="4" id="KW-0408">Iron</keyword>
<protein>
    <submittedName>
        <fullName evidence="7">Aromatic ring-hydroxylating dioxygenase subunit alpha</fullName>
        <ecNumber evidence="7">1.14.13.-</ecNumber>
    </submittedName>
</protein>
<dbReference type="Gene3D" id="3.90.380.10">
    <property type="entry name" value="Naphthalene 1,2-dioxygenase Alpha Subunit, Chain A, domain 1"/>
    <property type="match status" value="1"/>
</dbReference>
<dbReference type="CDD" id="cd03469">
    <property type="entry name" value="Rieske_RO_Alpha_N"/>
    <property type="match status" value="1"/>
</dbReference>
<dbReference type="GO" id="GO:0051213">
    <property type="term" value="F:dioxygenase activity"/>
    <property type="evidence" value="ECO:0007669"/>
    <property type="project" value="UniProtKB-KW"/>
</dbReference>
<evidence type="ECO:0000256" key="2">
    <source>
        <dbReference type="ARBA" id="ARBA00022723"/>
    </source>
</evidence>
<evidence type="ECO:0000256" key="4">
    <source>
        <dbReference type="ARBA" id="ARBA00023004"/>
    </source>
</evidence>
<dbReference type="EC" id="1.14.13.-" evidence="7"/>
<keyword evidence="1" id="KW-0001">2Fe-2S</keyword>
<comment type="caution">
    <text evidence="7">The sequence shown here is derived from an EMBL/GenBank/DDBJ whole genome shotgun (WGS) entry which is preliminary data.</text>
</comment>
<gene>
    <name evidence="7" type="ORF">WG929_11840</name>
</gene>
<dbReference type="Proteomes" id="UP001620597">
    <property type="component" value="Unassembled WGS sequence"/>
</dbReference>
<dbReference type="RefSeq" id="WP_416206185.1">
    <property type="nucleotide sequence ID" value="NZ_JBBKTX010000013.1"/>
</dbReference>
<dbReference type="Gene3D" id="2.102.10.10">
    <property type="entry name" value="Rieske [2Fe-2S] iron-sulphur domain"/>
    <property type="match status" value="1"/>
</dbReference>
<dbReference type="PANTHER" id="PTHR21266">
    <property type="entry name" value="IRON-SULFUR DOMAIN CONTAINING PROTEIN"/>
    <property type="match status" value="1"/>
</dbReference>
<proteinExistence type="predicted"/>
<dbReference type="Pfam" id="PF00355">
    <property type="entry name" value="Rieske"/>
    <property type="match status" value="1"/>
</dbReference>
<organism evidence="7 8">
    <name type="scientific">Oceanobacter antarcticus</name>
    <dbReference type="NCBI Taxonomy" id="3133425"/>
    <lineage>
        <taxon>Bacteria</taxon>
        <taxon>Pseudomonadati</taxon>
        <taxon>Pseudomonadota</taxon>
        <taxon>Gammaproteobacteria</taxon>
        <taxon>Oceanospirillales</taxon>
        <taxon>Oceanospirillaceae</taxon>
        <taxon>Oceanobacter</taxon>
    </lineage>
</organism>
<dbReference type="InterPro" id="IPR017941">
    <property type="entry name" value="Rieske_2Fe-2S"/>
</dbReference>
<keyword evidence="7" id="KW-0223">Dioxygenase</keyword>
<sequence length="341" mass="39160">MNIIQTSADPVETILQQGIKDRWYPVLPATQLTQEKPVSLRILGYKIALWRDTDGTAHAVEDHCPHRGAPLSLGVNLGDRLQCPYHGVEVDCSGKVRKVPGSPGCKLEGSSPTRRFHAKEVADVIFLYNATDPQLETPPELTLPEQLTSDEYSGFLCYCEWKADYRYVLDNVADPMHGAFLHKMSHSMSEGETQAKFVTSDTEHGFIFEKDGQRGVNFDWSEFADTNLLWQRLEIPYPKTGGPGGNFHIIGMYVPLNPQLAAVFHWRCRPLNGWQKDTWRFLYKNRLEARHWHVLEQDRLALEAMEPDANQREMLYQHDLGLVRLRRYMKNLARQELEAKQ</sequence>